<feature type="non-terminal residue" evidence="1">
    <location>
        <position position="57"/>
    </location>
</feature>
<dbReference type="EMBL" id="BGPR01245793">
    <property type="protein sequence ID" value="GBM25631.1"/>
    <property type="molecule type" value="Genomic_DNA"/>
</dbReference>
<comment type="caution">
    <text evidence="1">The sequence shown here is derived from an EMBL/GenBank/DDBJ whole genome shotgun (WGS) entry which is preliminary data.</text>
</comment>
<keyword evidence="2" id="KW-1185">Reference proteome</keyword>
<proteinExistence type="predicted"/>
<gene>
    <name evidence="1" type="ORF">AVEN_10281_1</name>
</gene>
<protein>
    <submittedName>
        <fullName evidence="1">Uncharacterized protein</fullName>
    </submittedName>
</protein>
<dbReference type="AlphaFoldDB" id="A0A4Y2E9N2"/>
<organism evidence="1 2">
    <name type="scientific">Araneus ventricosus</name>
    <name type="common">Orbweaver spider</name>
    <name type="synonym">Epeira ventricosa</name>
    <dbReference type="NCBI Taxonomy" id="182803"/>
    <lineage>
        <taxon>Eukaryota</taxon>
        <taxon>Metazoa</taxon>
        <taxon>Ecdysozoa</taxon>
        <taxon>Arthropoda</taxon>
        <taxon>Chelicerata</taxon>
        <taxon>Arachnida</taxon>
        <taxon>Araneae</taxon>
        <taxon>Araneomorphae</taxon>
        <taxon>Entelegynae</taxon>
        <taxon>Araneoidea</taxon>
        <taxon>Araneidae</taxon>
        <taxon>Araneus</taxon>
    </lineage>
</organism>
<evidence type="ECO:0000313" key="1">
    <source>
        <dbReference type="EMBL" id="GBM25631.1"/>
    </source>
</evidence>
<evidence type="ECO:0000313" key="2">
    <source>
        <dbReference type="Proteomes" id="UP000499080"/>
    </source>
</evidence>
<name>A0A4Y2E9N2_ARAVE</name>
<accession>A0A4Y2E9N2</accession>
<sequence length="57" mass="6577">MASRWPSGYFLFPENPDWVPNLGCMEVATDFLLELLQQFLSFVSSMDIVMQEDDTIT</sequence>
<dbReference type="Proteomes" id="UP000499080">
    <property type="component" value="Unassembled WGS sequence"/>
</dbReference>
<reference evidence="1 2" key="1">
    <citation type="journal article" date="2019" name="Sci. Rep.">
        <title>Orb-weaving spider Araneus ventricosus genome elucidates the spidroin gene catalogue.</title>
        <authorList>
            <person name="Kono N."/>
            <person name="Nakamura H."/>
            <person name="Ohtoshi R."/>
            <person name="Moran D.A.P."/>
            <person name="Shinohara A."/>
            <person name="Yoshida Y."/>
            <person name="Fujiwara M."/>
            <person name="Mori M."/>
            <person name="Tomita M."/>
            <person name="Arakawa K."/>
        </authorList>
    </citation>
    <scope>NUCLEOTIDE SEQUENCE [LARGE SCALE GENOMIC DNA]</scope>
</reference>